<dbReference type="Proteomes" id="UP000002881">
    <property type="component" value="Chromosome"/>
</dbReference>
<evidence type="ECO:0000313" key="3">
    <source>
        <dbReference type="Proteomes" id="UP000002881"/>
    </source>
</evidence>
<feature type="transmembrane region" description="Helical" evidence="1">
    <location>
        <begin position="53"/>
        <end position="76"/>
    </location>
</feature>
<gene>
    <name evidence="2" type="ORF">Theba_2012</name>
</gene>
<keyword evidence="3" id="KW-1185">Reference proteome</keyword>
<feature type="transmembrane region" description="Helical" evidence="1">
    <location>
        <begin position="154"/>
        <end position="171"/>
    </location>
</feature>
<accession>I2F6V2</accession>
<keyword evidence="1" id="KW-1133">Transmembrane helix</keyword>
<organism evidence="2 3">
    <name type="scientific">Mesotoga prima MesG1.Ag.4.2</name>
    <dbReference type="NCBI Taxonomy" id="660470"/>
    <lineage>
        <taxon>Bacteria</taxon>
        <taxon>Thermotogati</taxon>
        <taxon>Thermotogota</taxon>
        <taxon>Thermotogae</taxon>
        <taxon>Kosmotogales</taxon>
        <taxon>Kosmotogaceae</taxon>
        <taxon>Mesotoga</taxon>
    </lineage>
</organism>
<reference evidence="2 3" key="1">
    <citation type="journal article" date="2012" name="Genome Biol. Evol.">
        <title>Genome Sequence of the Mesophilic Thermotogales Bacterium Mesotoga prima MesG1.Ag.4.2 Reveals the Largest Thermotogales Genome To Date.</title>
        <authorList>
            <person name="Zhaxybayeva O."/>
            <person name="Swithers K.S."/>
            <person name="Foght J."/>
            <person name="Green A.G."/>
            <person name="Bruce D."/>
            <person name="Detter C."/>
            <person name="Han S."/>
            <person name="Teshima H."/>
            <person name="Han J."/>
            <person name="Woyke T."/>
            <person name="Pitluck S."/>
            <person name="Nolan M."/>
            <person name="Ivanova N."/>
            <person name="Pati A."/>
            <person name="Land M.L."/>
            <person name="Dlutek M."/>
            <person name="Doolittle W.F."/>
            <person name="Noll K.M."/>
            <person name="Nesbo C.L."/>
        </authorList>
    </citation>
    <scope>NUCLEOTIDE SEQUENCE [LARGE SCALE GENOMIC DNA]</scope>
    <source>
        <strain evidence="3">mesG1.Ag.4.2</strain>
    </source>
</reference>
<dbReference type="HOGENOM" id="CLU_107962_0_0_0"/>
<feature type="transmembrane region" description="Helical" evidence="1">
    <location>
        <begin position="12"/>
        <end position="32"/>
    </location>
</feature>
<feature type="transmembrane region" description="Helical" evidence="1">
    <location>
        <begin position="130"/>
        <end position="148"/>
    </location>
</feature>
<proteinExistence type="predicted"/>
<evidence type="ECO:0000313" key="2">
    <source>
        <dbReference type="EMBL" id="AFK07655.1"/>
    </source>
</evidence>
<dbReference type="eggNOG" id="ENOG5032XQP">
    <property type="taxonomic scope" value="Bacteria"/>
</dbReference>
<dbReference type="KEGG" id="mpg:Theba_2012"/>
<dbReference type="RefSeq" id="WP_014731439.1">
    <property type="nucleotide sequence ID" value="NC_017934.1"/>
</dbReference>
<sequence length="179" mass="20491" precursor="true">MNWYVDFVRDFPFLSAIIQFSILGTLGDFVSAKIARFKTPFPPRIAFMKALEWAFLAIFIKIAFIGYQGFVSALVINGVLPSFFVENLLLNAFARSLSMNLQFGVFLVLFHRLLDNFVLQTVNWKNLDKALISLIWFWIPAHTLTFALPKDFQIGLAALWSFMLGLLLSLFSRSPQEVK</sequence>
<keyword evidence="1" id="KW-0812">Transmembrane</keyword>
<dbReference type="EMBL" id="CP003532">
    <property type="protein sequence ID" value="AFK07655.1"/>
    <property type="molecule type" value="Genomic_DNA"/>
</dbReference>
<keyword evidence="1" id="KW-0472">Membrane</keyword>
<name>I2F6V2_9BACT</name>
<feature type="transmembrane region" description="Helical" evidence="1">
    <location>
        <begin position="88"/>
        <end position="110"/>
    </location>
</feature>
<dbReference type="GeneID" id="87107771"/>
<evidence type="ECO:0000256" key="1">
    <source>
        <dbReference type="SAM" id="Phobius"/>
    </source>
</evidence>
<dbReference type="STRING" id="660470.Theba_2012"/>
<protein>
    <recommendedName>
        <fullName evidence="4">Mpv17 / PMP22 family</fullName>
    </recommendedName>
</protein>
<dbReference type="AlphaFoldDB" id="I2F6V2"/>
<evidence type="ECO:0008006" key="4">
    <source>
        <dbReference type="Google" id="ProtNLM"/>
    </source>
</evidence>